<sequence>MKSLYGECKRERGPRSTITRVERDVSDIRLVASLRGGCEILTPGDVISRCQCNGSFKDKASILIGVIVINQTYAELYVNLSKFTRRVSRLMLTSLLSLSEFYGVLEVNACMNIFTYIHKST</sequence>
<dbReference type="AlphaFoldDB" id="A0AAJ7EJI6"/>
<dbReference type="Proteomes" id="UP000694872">
    <property type="component" value="Unplaced"/>
</dbReference>
<dbReference type="KEGG" id="pxu:106126575"/>
<organism evidence="1">
    <name type="scientific">Papilio xuthus</name>
    <name type="common">Asian swallowtail butterfly</name>
    <dbReference type="NCBI Taxonomy" id="66420"/>
    <lineage>
        <taxon>Eukaryota</taxon>
        <taxon>Metazoa</taxon>
        <taxon>Ecdysozoa</taxon>
        <taxon>Arthropoda</taxon>
        <taxon>Hexapoda</taxon>
        <taxon>Insecta</taxon>
        <taxon>Pterygota</taxon>
        <taxon>Neoptera</taxon>
        <taxon>Endopterygota</taxon>
        <taxon>Lepidoptera</taxon>
        <taxon>Glossata</taxon>
        <taxon>Ditrysia</taxon>
        <taxon>Papilionoidea</taxon>
        <taxon>Papilionidae</taxon>
        <taxon>Papilioninae</taxon>
        <taxon>Papilio</taxon>
    </lineage>
</organism>
<name>A0AAJ7EJI6_PAPXU</name>
<gene>
    <name evidence="1" type="primary">LOC106126575</name>
</gene>
<accession>A0AAJ7EJI6</accession>
<protein>
    <submittedName>
        <fullName evidence="1">Uncharacterized protein LOC106126575</fullName>
    </submittedName>
</protein>
<evidence type="ECO:0000313" key="1">
    <source>
        <dbReference type="RefSeq" id="XP_013179748.1"/>
    </source>
</evidence>
<proteinExistence type="predicted"/>
<dbReference type="RefSeq" id="XP_013179748.1">
    <property type="nucleotide sequence ID" value="XM_013324294.1"/>
</dbReference>
<dbReference type="GeneID" id="106126575"/>
<reference evidence="1" key="1">
    <citation type="submission" date="2025-08" db="UniProtKB">
        <authorList>
            <consortium name="RefSeq"/>
        </authorList>
    </citation>
    <scope>IDENTIFICATION</scope>
</reference>